<feature type="region of interest" description="Disordered" evidence="1">
    <location>
        <begin position="915"/>
        <end position="935"/>
    </location>
</feature>
<comment type="caution">
    <text evidence="3">The sequence shown here is derived from an EMBL/GenBank/DDBJ whole genome shotgun (WGS) entry which is preliminary data.</text>
</comment>
<protein>
    <submittedName>
        <fullName evidence="3">Uncharacterized protein involved in outer membrane biogenesis</fullName>
    </submittedName>
</protein>
<feature type="compositionally biased region" description="Polar residues" evidence="1">
    <location>
        <begin position="1271"/>
        <end position="1281"/>
    </location>
</feature>
<dbReference type="Proteomes" id="UP000581135">
    <property type="component" value="Unassembled WGS sequence"/>
</dbReference>
<dbReference type="PANTHER" id="PTHR30441:SF8">
    <property type="entry name" value="DUF748 DOMAIN-CONTAINING PROTEIN"/>
    <property type="match status" value="1"/>
</dbReference>
<accession>A0A839SXA3</accession>
<dbReference type="InterPro" id="IPR052894">
    <property type="entry name" value="AsmA-related"/>
</dbReference>
<evidence type="ECO:0000259" key="2">
    <source>
        <dbReference type="Pfam" id="PF05170"/>
    </source>
</evidence>
<sequence>MKRVLVSLLGLLFLAIAAVIVAPSFIDWNAYRGELVAEIEQATGREVRIAGDISLRIVPSTTFSVEGVTISNIEGGSQAEMLTLGGLVVEVAPLALLERRLEIRRIEVRKAEILLERLPDGRVNWAFTGASKGNGSAVEPGGGEGLLSQVTLQKVLIAESALVYRDGAAGVEERLEKIAVELSAESLTGPFRINGSLDARGLPLAVDLRAGRIDGTETPLALELALPREGAELKFLGKVIELTGKPSLEGNLQMTAGRLDRLIAGVSGQSGNAPLLGQPFTLAGTLSADDSAVSLSDAELALGEIKGAGQLSANLGTSPLDIDLNLQVARVDLDGLLALSDTATATPGDSLDPGEADFSLPSEMNLSFDLSSEVLIYRGQVVRQLRLGGTLTDGLMTLERFQAQVPGGSDFSANGTLRAVEGKPQFSVDLEFASDNLRSVLSWMGVSIGEVPADRLRRSLLTLHLQGAPDSFSATDIDLQVDVSRVTGGIAVVTGPRLGLGAGLTLDKLDLDAYFPADGSAHEPSGSSSSEERPSPFALLEAVDANFDLRAQQITYRGKTAEQLHLDGTLAAGKVTLRRAFVGKIANARLEASGTFSDLSTNPNGRLDLELTAQEPAALASLFALQHPLLDRLADSHLVGSVASKEGRFDLEGTLESLGGRFSLRGAVSPLKQPATFDLTLTGKHPAGERLLARLQPGGPALGALGALGFEASAKGDSSRFDLDSRVSLGEVEALLKGPLTLPVSGSPEVDLQITLNAPKPLSLLAALGVSAPSDSNPGALTIAGRLKGNGDRVENMLQGTLGQGRYSLRGVLQPGNDPIAFEQSVELHHPDARALVQSFSPATDSSAGIALPLDLASTLRGTSREGRADKLSVKLGANEVKGSLVYMMDDRPTLEAELYAGELDLAVLSALSGSGSDADRAATGKVDNSKKEGQERWSDEAIDLTALQAYDGRLTLTADYLVLAPYRLSDARVSAALKAGRLTLERLTGRSFGGRVSLTGVVDANGTPAISGDYDLTDIDSEAALRALADFDRISGPVSLTGTMDTKGVSQRAMISNLAGRGRIDGRVTLKAKTQEQAANLLVGILGQQVGQVRGLADATNSVFSAFAGREARLSGTHVTEQGVVTSDDLLLESDRATARARMTADLPRWLLDLESKLFRQQDGDVPFLTVTAKGPLDSPSLKVGGQALSGAQAPQQQIQQGIEGQLQKLVPGLIPGTQVTPTSAPTAAPSPAPAQAPIIQQAPIQQTAPTAAPTVRKIEPVTGAASKTVVPTQQPQQESTPLATPTPKPAPTTTEQVAPAPAPAPAPSRPPVPGEEHQPETNDLVKGILKSLKKK</sequence>
<evidence type="ECO:0000313" key="4">
    <source>
        <dbReference type="Proteomes" id="UP000581135"/>
    </source>
</evidence>
<feature type="region of interest" description="Disordered" evidence="1">
    <location>
        <begin position="1266"/>
        <end position="1337"/>
    </location>
</feature>
<evidence type="ECO:0000256" key="1">
    <source>
        <dbReference type="SAM" id="MobiDB-lite"/>
    </source>
</evidence>
<dbReference type="InterPro" id="IPR007844">
    <property type="entry name" value="AsmA"/>
</dbReference>
<organism evidence="3 4">
    <name type="scientific">Limibacillus halophilus</name>
    <dbReference type="NCBI Taxonomy" id="1579333"/>
    <lineage>
        <taxon>Bacteria</taxon>
        <taxon>Pseudomonadati</taxon>
        <taxon>Pseudomonadota</taxon>
        <taxon>Alphaproteobacteria</taxon>
        <taxon>Rhodospirillales</taxon>
        <taxon>Rhodovibrionaceae</taxon>
        <taxon>Limibacillus</taxon>
    </lineage>
</organism>
<feature type="compositionally biased region" description="Pro residues" evidence="1">
    <location>
        <begin position="1302"/>
        <end position="1315"/>
    </location>
</feature>
<name>A0A839SXA3_9PROT</name>
<keyword evidence="4" id="KW-1185">Reference proteome</keyword>
<evidence type="ECO:0000313" key="3">
    <source>
        <dbReference type="EMBL" id="MBB3066938.1"/>
    </source>
</evidence>
<dbReference type="PANTHER" id="PTHR30441">
    <property type="entry name" value="DUF748 DOMAIN-CONTAINING PROTEIN"/>
    <property type="match status" value="1"/>
</dbReference>
<feature type="domain" description="AsmA" evidence="2">
    <location>
        <begin position="884"/>
        <end position="1063"/>
    </location>
</feature>
<feature type="region of interest" description="Disordered" evidence="1">
    <location>
        <begin position="1215"/>
        <end position="1235"/>
    </location>
</feature>
<dbReference type="EMBL" id="JACHXA010000012">
    <property type="protein sequence ID" value="MBB3066938.1"/>
    <property type="molecule type" value="Genomic_DNA"/>
</dbReference>
<dbReference type="RefSeq" id="WP_183417767.1">
    <property type="nucleotide sequence ID" value="NZ_JACHXA010000012.1"/>
</dbReference>
<gene>
    <name evidence="3" type="ORF">FHR98_003254</name>
</gene>
<feature type="domain" description="AsmA" evidence="2">
    <location>
        <begin position="4"/>
        <end position="235"/>
    </location>
</feature>
<dbReference type="GO" id="GO:0005886">
    <property type="term" value="C:plasma membrane"/>
    <property type="evidence" value="ECO:0007669"/>
    <property type="project" value="TreeGrafter"/>
</dbReference>
<proteinExistence type="predicted"/>
<reference evidence="3 4" key="1">
    <citation type="submission" date="2020-08" db="EMBL/GenBank/DDBJ databases">
        <title>Genomic Encyclopedia of Type Strains, Phase III (KMG-III): the genomes of soil and plant-associated and newly described type strains.</title>
        <authorList>
            <person name="Whitman W."/>
        </authorList>
    </citation>
    <scope>NUCLEOTIDE SEQUENCE [LARGE SCALE GENOMIC DNA]</scope>
    <source>
        <strain evidence="3 4">CECT 8803</strain>
    </source>
</reference>
<dbReference type="GO" id="GO:0090313">
    <property type="term" value="P:regulation of protein targeting to membrane"/>
    <property type="evidence" value="ECO:0007669"/>
    <property type="project" value="TreeGrafter"/>
</dbReference>
<feature type="compositionally biased region" description="Basic and acidic residues" evidence="1">
    <location>
        <begin position="918"/>
        <end position="935"/>
    </location>
</feature>
<dbReference type="Pfam" id="PF05170">
    <property type="entry name" value="AsmA"/>
    <property type="match status" value="2"/>
</dbReference>